<dbReference type="InterPro" id="IPR002575">
    <property type="entry name" value="Aminoglycoside_PTrfase"/>
</dbReference>
<evidence type="ECO:0000313" key="3">
    <source>
        <dbReference type="Proteomes" id="UP000832041"/>
    </source>
</evidence>
<keyword evidence="3" id="KW-1185">Reference proteome</keyword>
<organism evidence="2 3">
    <name type="scientific">Thermobifida alba</name>
    <name type="common">Thermomonospora alba</name>
    <dbReference type="NCBI Taxonomy" id="53522"/>
    <lineage>
        <taxon>Bacteria</taxon>
        <taxon>Bacillati</taxon>
        <taxon>Actinomycetota</taxon>
        <taxon>Actinomycetes</taxon>
        <taxon>Streptosporangiales</taxon>
        <taxon>Nocardiopsidaceae</taxon>
        <taxon>Thermobifida</taxon>
    </lineage>
</organism>
<evidence type="ECO:0000259" key="1">
    <source>
        <dbReference type="Pfam" id="PF01636"/>
    </source>
</evidence>
<protein>
    <submittedName>
        <fullName evidence="2">Aminoglycoside phosphotransferase family protein</fullName>
    </submittedName>
</protein>
<dbReference type="SUPFAM" id="SSF56112">
    <property type="entry name" value="Protein kinase-like (PK-like)"/>
    <property type="match status" value="1"/>
</dbReference>
<accession>A0ABY4L6D5</accession>
<reference evidence="2 3" key="1">
    <citation type="submission" date="2020-04" db="EMBL/GenBank/DDBJ databases">
        <title>Thermobifida alba genome sequencing and assembly.</title>
        <authorList>
            <person name="Luzics S."/>
            <person name="Horvath B."/>
            <person name="Nagy I."/>
            <person name="Toth A."/>
            <person name="Nagy I."/>
            <person name="Kukolya J."/>
        </authorList>
    </citation>
    <scope>NUCLEOTIDE SEQUENCE [LARGE SCALE GENOMIC DNA]</scope>
    <source>
        <strain evidence="2 3">DSM 43795</strain>
    </source>
</reference>
<feature type="domain" description="Aminoglycoside phosphotransferase" evidence="1">
    <location>
        <begin position="76"/>
        <end position="131"/>
    </location>
</feature>
<name>A0ABY4L6D5_THEAE</name>
<dbReference type="Proteomes" id="UP000832041">
    <property type="component" value="Chromosome"/>
</dbReference>
<evidence type="ECO:0000313" key="2">
    <source>
        <dbReference type="EMBL" id="UPT23248.1"/>
    </source>
</evidence>
<gene>
    <name evidence="2" type="ORF">FOF52_00650</name>
</gene>
<dbReference type="EMBL" id="CP051627">
    <property type="protein sequence ID" value="UPT23248.1"/>
    <property type="molecule type" value="Genomic_DNA"/>
</dbReference>
<sequence length="223" mass="24245">MHALLRHLESVGFTGAPRLHGVDDRGREVLDFVPGTVADYPVPAYVRSDAALVAAGRLLRRYHDATAGFVPPSGAVWQLPPREPREVVCHGDAATYNTVFRDGLPVALIDFDTAHPGPRVWDLAYTAYRFVPLGAPGSNGEHVPVAEQARRLELLADAYGLAEADRNVLVGTVRERLAALVDFMTARAAAGDAAFARHLAEGHDVIYRNDIAYLRAHPELLRG</sequence>
<dbReference type="InterPro" id="IPR011009">
    <property type="entry name" value="Kinase-like_dom_sf"/>
</dbReference>
<dbReference type="Gene3D" id="3.90.1200.10">
    <property type="match status" value="1"/>
</dbReference>
<proteinExistence type="predicted"/>
<dbReference type="Pfam" id="PF01636">
    <property type="entry name" value="APH"/>
    <property type="match status" value="1"/>
</dbReference>